<evidence type="ECO:0000256" key="1">
    <source>
        <dbReference type="ARBA" id="ARBA00004141"/>
    </source>
</evidence>
<dbReference type="EMBL" id="PDJH01000001">
    <property type="protein sequence ID" value="PFG35342.1"/>
    <property type="molecule type" value="Genomic_DNA"/>
</dbReference>
<dbReference type="InterPro" id="IPR012932">
    <property type="entry name" value="VKOR"/>
</dbReference>
<sequence length="220" mass="23122">MTDPTADHVPDGASQLDEIDDGVIAPRPLADRTLGRILVILGLVGLAGSLALAIERYLSLVDPDHQPTCSINALLTCSPAMASDAGSLLGFPNPYIGLGAFPVVVTIGVVLLAVPGIAFPRWFWRTFLVVATAATGLIAYLVYTSLEVLVALCPYCMVVWFATLPIFWFLLVRNVQDGLFGGSASSGIVRQRGLLLAAMFVALLAWIVVGLGPSIAGAFA</sequence>
<dbReference type="AlphaFoldDB" id="A0A2A9EGU4"/>
<feature type="transmembrane region" description="Helical" evidence="10">
    <location>
        <begin position="149"/>
        <end position="172"/>
    </location>
</feature>
<dbReference type="Gene3D" id="1.20.1440.130">
    <property type="entry name" value="VKOR domain"/>
    <property type="match status" value="1"/>
</dbReference>
<dbReference type="InterPro" id="IPR041714">
    <property type="entry name" value="VKOR_Actinobacteria"/>
</dbReference>
<feature type="transmembrane region" description="Helical" evidence="10">
    <location>
        <begin position="37"/>
        <end position="54"/>
    </location>
</feature>
<dbReference type="SMART" id="SM00756">
    <property type="entry name" value="VKc"/>
    <property type="match status" value="1"/>
</dbReference>
<dbReference type="GO" id="GO:0048038">
    <property type="term" value="F:quinone binding"/>
    <property type="evidence" value="ECO:0007669"/>
    <property type="project" value="UniProtKB-KW"/>
</dbReference>
<evidence type="ECO:0000256" key="9">
    <source>
        <dbReference type="ARBA" id="ARBA00023284"/>
    </source>
</evidence>
<feature type="transmembrane region" description="Helical" evidence="10">
    <location>
        <begin position="193"/>
        <end position="219"/>
    </location>
</feature>
<feature type="transmembrane region" description="Helical" evidence="10">
    <location>
        <begin position="95"/>
        <end position="115"/>
    </location>
</feature>
<comment type="similarity">
    <text evidence="2">Belongs to the VKOR family.</text>
</comment>
<evidence type="ECO:0000313" key="13">
    <source>
        <dbReference type="EMBL" id="PFG37846.1"/>
    </source>
</evidence>
<proteinExistence type="inferred from homology"/>
<organism evidence="13 14">
    <name type="scientific">Flavimobilis soli</name>
    <dbReference type="NCBI Taxonomy" id="442709"/>
    <lineage>
        <taxon>Bacteria</taxon>
        <taxon>Bacillati</taxon>
        <taxon>Actinomycetota</taxon>
        <taxon>Actinomycetes</taxon>
        <taxon>Micrococcales</taxon>
        <taxon>Jonesiaceae</taxon>
        <taxon>Flavimobilis</taxon>
    </lineage>
</organism>
<keyword evidence="14" id="KW-1185">Reference proteome</keyword>
<comment type="subcellular location">
    <subcellularLocation>
        <location evidence="1">Membrane</location>
        <topology evidence="1">Multi-pass membrane protein</topology>
    </subcellularLocation>
</comment>
<evidence type="ECO:0000256" key="4">
    <source>
        <dbReference type="ARBA" id="ARBA00022719"/>
    </source>
</evidence>
<evidence type="ECO:0000256" key="7">
    <source>
        <dbReference type="ARBA" id="ARBA00023136"/>
    </source>
</evidence>
<evidence type="ECO:0000256" key="5">
    <source>
        <dbReference type="ARBA" id="ARBA00022989"/>
    </source>
</evidence>
<accession>A0A2A9EGU4</accession>
<comment type="caution">
    <text evidence="13">The sequence shown here is derived from an EMBL/GenBank/DDBJ whole genome shotgun (WGS) entry which is preliminary data.</text>
</comment>
<dbReference type="Pfam" id="PF07884">
    <property type="entry name" value="VKOR"/>
    <property type="match status" value="1"/>
</dbReference>
<dbReference type="GO" id="GO:0016020">
    <property type="term" value="C:membrane"/>
    <property type="evidence" value="ECO:0007669"/>
    <property type="project" value="UniProtKB-SubCell"/>
</dbReference>
<evidence type="ECO:0000313" key="12">
    <source>
        <dbReference type="EMBL" id="PFG35342.1"/>
    </source>
</evidence>
<evidence type="ECO:0000256" key="10">
    <source>
        <dbReference type="SAM" id="Phobius"/>
    </source>
</evidence>
<keyword evidence="7 10" id="KW-0472">Membrane</keyword>
<evidence type="ECO:0000256" key="6">
    <source>
        <dbReference type="ARBA" id="ARBA00023002"/>
    </source>
</evidence>
<dbReference type="EMBL" id="PDJH01000001">
    <property type="protein sequence ID" value="PFG37846.1"/>
    <property type="molecule type" value="Genomic_DNA"/>
</dbReference>
<keyword evidence="9" id="KW-0676">Redox-active center</keyword>
<feature type="transmembrane region" description="Helical" evidence="10">
    <location>
        <begin position="122"/>
        <end position="143"/>
    </location>
</feature>
<keyword evidence="3 10" id="KW-0812">Transmembrane</keyword>
<evidence type="ECO:0000256" key="8">
    <source>
        <dbReference type="ARBA" id="ARBA00023157"/>
    </source>
</evidence>
<name>A0A2A9EGU4_9MICO</name>
<feature type="domain" description="Vitamin K epoxide reductase" evidence="11">
    <location>
        <begin position="31"/>
        <end position="174"/>
    </location>
</feature>
<keyword evidence="8" id="KW-1015">Disulfide bond</keyword>
<dbReference type="RefSeq" id="WP_169924469.1">
    <property type="nucleotide sequence ID" value="NZ_PDJH01000001.1"/>
</dbReference>
<protein>
    <submittedName>
        <fullName evidence="13">Putative membrane protein</fullName>
    </submittedName>
</protein>
<keyword evidence="5 10" id="KW-1133">Transmembrane helix</keyword>
<gene>
    <name evidence="12" type="ORF">ATL41_0017</name>
    <name evidence="13" type="ORF">ATL41_2628</name>
</gene>
<evidence type="ECO:0000313" key="14">
    <source>
        <dbReference type="Proteomes" id="UP000221394"/>
    </source>
</evidence>
<keyword evidence="4" id="KW-0874">Quinone</keyword>
<keyword evidence="6" id="KW-0560">Oxidoreductase</keyword>
<dbReference type="Proteomes" id="UP000221394">
    <property type="component" value="Unassembled WGS sequence"/>
</dbReference>
<evidence type="ECO:0000256" key="3">
    <source>
        <dbReference type="ARBA" id="ARBA00022692"/>
    </source>
</evidence>
<evidence type="ECO:0000256" key="2">
    <source>
        <dbReference type="ARBA" id="ARBA00006214"/>
    </source>
</evidence>
<reference evidence="13 14" key="1">
    <citation type="submission" date="2017-10" db="EMBL/GenBank/DDBJ databases">
        <title>Sequencing the genomes of 1000 actinobacteria strains.</title>
        <authorList>
            <person name="Klenk H.-P."/>
        </authorList>
    </citation>
    <scope>NUCLEOTIDE SEQUENCE [LARGE SCALE GENOMIC DNA]</scope>
    <source>
        <strain evidence="13 14">DSM 21574</strain>
    </source>
</reference>
<dbReference type="CDD" id="cd12922">
    <property type="entry name" value="VKOR_5"/>
    <property type="match status" value="1"/>
</dbReference>
<evidence type="ECO:0000259" key="11">
    <source>
        <dbReference type="SMART" id="SM00756"/>
    </source>
</evidence>
<dbReference type="GO" id="GO:0016491">
    <property type="term" value="F:oxidoreductase activity"/>
    <property type="evidence" value="ECO:0007669"/>
    <property type="project" value="UniProtKB-KW"/>
</dbReference>
<dbReference type="InterPro" id="IPR038354">
    <property type="entry name" value="VKOR_sf"/>
</dbReference>